<dbReference type="Pfam" id="PF18646">
    <property type="entry name" value="DUF5632"/>
    <property type="match status" value="1"/>
</dbReference>
<name>A0ABX3SXY8_MYCMA</name>
<evidence type="ECO:0000313" key="5">
    <source>
        <dbReference type="Proteomes" id="UP000243140"/>
    </source>
</evidence>
<dbReference type="InterPro" id="IPR040604">
    <property type="entry name" value="DUF5632"/>
</dbReference>
<feature type="compositionally biased region" description="Low complexity" evidence="1">
    <location>
        <begin position="405"/>
        <end position="420"/>
    </location>
</feature>
<evidence type="ECO:0000259" key="2">
    <source>
        <dbReference type="Pfam" id="PF18645"/>
    </source>
</evidence>
<protein>
    <recommendedName>
        <fullName evidence="6">Tat (Twin-arginine translocation) pathway signal sequence containing protein</fullName>
    </recommendedName>
</protein>
<dbReference type="InterPro" id="IPR040833">
    <property type="entry name" value="DUF5631"/>
</dbReference>
<proteinExistence type="predicted"/>
<gene>
    <name evidence="4" type="ORF">BST29_00070</name>
</gene>
<comment type="caution">
    <text evidence="4">The sequence shown here is derived from an EMBL/GenBank/DDBJ whole genome shotgun (WGS) entry which is preliminary data.</text>
</comment>
<feature type="domain" description="DUF5631" evidence="2">
    <location>
        <begin position="583"/>
        <end position="676"/>
    </location>
</feature>
<evidence type="ECO:0000256" key="1">
    <source>
        <dbReference type="SAM" id="MobiDB-lite"/>
    </source>
</evidence>
<dbReference type="Proteomes" id="UP000243140">
    <property type="component" value="Unassembled WGS sequence"/>
</dbReference>
<feature type="domain" description="DUF5632" evidence="3">
    <location>
        <begin position="475"/>
        <end position="556"/>
    </location>
</feature>
<dbReference type="EMBL" id="MVHV01000001">
    <property type="protein sequence ID" value="ORA85573.1"/>
    <property type="molecule type" value="Genomic_DNA"/>
</dbReference>
<accession>A0ABX3SXY8</accession>
<sequence>MAGDLPAGKYTAVLIGAWWPQPSSTLRAGAQHWSVQQQQQEQYAQGLHDQWTLLAARNQGHTVDDLVSRFQQGEKHHLDLAEKDKVKANAFEKGADAIDSLREGLRGIADDYNQRIANIENSKEPAAIKAPQIEQLIAEANGFAAHKSGAAVAAIMDATQKILTAEGMAMSPQEFLTTQGINTDTGRPRSVGDSAGSEGQGGGGGARPIGTQSAVSVRSGVEADGARAVGAHAGAGVSGTGGGAAIAAPGHIPGAPGAGAPLPGGGGLSPAAAFGGPSPNQLGNSFMAGMMTGQPAAAGANSLSQGVVNATGSASAPPPQSPVVSSVSAPAMTGDVESAAVDHAPVSAGSSAPLASAGGAVPVAAAMVGSGPMPTPATPVVGAPASPAGPLPAYGSDLRPPVVAAPSVSAPTAPVSGAPVAPSPPSSPSAGGPLMSTVHRTLTEQAGASPATPAGASALSAATGAVAGDASNRAAEQQRLQRLVDAVARQAPGLSWAAGLREDGTTLLVSDIACGWIPPNVKIPIGVNRLLEPALRRFDASVVDLLGAVTAAAAHKANGFIAKPGPDDPALTGDRAARTGPEVDELGPTLVEAVRRHNGLPRIAQTLAQAATRGTGVTENELDVLQQEQQSAYQKTLDDPHDLSRVADWMLLAAIDALIGGHESLAHYHVAWYQAVSAKLR</sequence>
<feature type="region of interest" description="Disordered" evidence="1">
    <location>
        <begin position="309"/>
        <end position="328"/>
    </location>
</feature>
<keyword evidence="5" id="KW-1185">Reference proteome</keyword>
<organism evidence="4 5">
    <name type="scientific">Mycobacterium malmoense</name>
    <dbReference type="NCBI Taxonomy" id="1780"/>
    <lineage>
        <taxon>Bacteria</taxon>
        <taxon>Bacillati</taxon>
        <taxon>Actinomycetota</taxon>
        <taxon>Actinomycetes</taxon>
        <taxon>Mycobacteriales</taxon>
        <taxon>Mycobacteriaceae</taxon>
        <taxon>Mycobacterium</taxon>
    </lineage>
</organism>
<dbReference type="Pfam" id="PF18645">
    <property type="entry name" value="DUF5631"/>
    <property type="match status" value="1"/>
</dbReference>
<evidence type="ECO:0008006" key="6">
    <source>
        <dbReference type="Google" id="ProtNLM"/>
    </source>
</evidence>
<feature type="region of interest" description="Disordered" evidence="1">
    <location>
        <begin position="405"/>
        <end position="435"/>
    </location>
</feature>
<evidence type="ECO:0000259" key="3">
    <source>
        <dbReference type="Pfam" id="PF18646"/>
    </source>
</evidence>
<evidence type="ECO:0000313" key="4">
    <source>
        <dbReference type="EMBL" id="ORA85573.1"/>
    </source>
</evidence>
<feature type="compositionally biased region" description="Gly residues" evidence="1">
    <location>
        <begin position="198"/>
        <end position="207"/>
    </location>
</feature>
<feature type="region of interest" description="Disordered" evidence="1">
    <location>
        <begin position="178"/>
        <end position="218"/>
    </location>
</feature>
<reference evidence="4 5" key="1">
    <citation type="submission" date="2017-02" db="EMBL/GenBank/DDBJ databases">
        <title>The new phylogeny of genus Mycobacterium.</title>
        <authorList>
            <person name="Tortoli E."/>
            <person name="Trovato A."/>
            <person name="Cirillo D.M."/>
        </authorList>
    </citation>
    <scope>NUCLEOTIDE SEQUENCE [LARGE SCALE GENOMIC DNA]</scope>
    <source>
        <strain evidence="4 5">IP1130001</strain>
    </source>
</reference>